<evidence type="ECO:0000313" key="2">
    <source>
        <dbReference type="EMBL" id="KAK7451172.1"/>
    </source>
</evidence>
<comment type="caution">
    <text evidence="2">The sequence shown here is derived from an EMBL/GenBank/DDBJ whole genome shotgun (WGS) entry which is preliminary data.</text>
</comment>
<reference evidence="2 3" key="1">
    <citation type="submission" date="2024-01" db="EMBL/GenBank/DDBJ databases">
        <title>A draft genome for the cacao thread blight pathogen Marasmiellus scandens.</title>
        <authorList>
            <person name="Baruah I.K."/>
            <person name="Leung J."/>
            <person name="Bukari Y."/>
            <person name="Amoako-Attah I."/>
            <person name="Meinhardt L.W."/>
            <person name="Bailey B.A."/>
            <person name="Cohen S.P."/>
        </authorList>
    </citation>
    <scope>NUCLEOTIDE SEQUENCE [LARGE SCALE GENOMIC DNA]</scope>
    <source>
        <strain evidence="2 3">GH-19</strain>
    </source>
</reference>
<gene>
    <name evidence="2" type="ORF">VKT23_012503</name>
</gene>
<protein>
    <submittedName>
        <fullName evidence="2">Uncharacterized protein</fullName>
    </submittedName>
</protein>
<proteinExistence type="predicted"/>
<evidence type="ECO:0000256" key="1">
    <source>
        <dbReference type="SAM" id="SignalP"/>
    </source>
</evidence>
<dbReference type="Proteomes" id="UP001498398">
    <property type="component" value="Unassembled WGS sequence"/>
</dbReference>
<dbReference type="EMBL" id="JBANRG010000031">
    <property type="protein sequence ID" value="KAK7451172.1"/>
    <property type="molecule type" value="Genomic_DNA"/>
</dbReference>
<feature type="chain" id="PRO_5045915497" evidence="1">
    <location>
        <begin position="22"/>
        <end position="72"/>
    </location>
</feature>
<organism evidence="2 3">
    <name type="scientific">Marasmiellus scandens</name>
    <dbReference type="NCBI Taxonomy" id="2682957"/>
    <lineage>
        <taxon>Eukaryota</taxon>
        <taxon>Fungi</taxon>
        <taxon>Dikarya</taxon>
        <taxon>Basidiomycota</taxon>
        <taxon>Agaricomycotina</taxon>
        <taxon>Agaricomycetes</taxon>
        <taxon>Agaricomycetidae</taxon>
        <taxon>Agaricales</taxon>
        <taxon>Marasmiineae</taxon>
        <taxon>Omphalotaceae</taxon>
        <taxon>Marasmiellus</taxon>
    </lineage>
</organism>
<feature type="signal peptide" evidence="1">
    <location>
        <begin position="1"/>
        <end position="21"/>
    </location>
</feature>
<accession>A0ABR1J619</accession>
<sequence>MRLLSVQVIVAVFFAATAVKAAPLEVTRTLVIGTRTIVLPGPSPSCRNINDPAEIKRAAEIVGGPEPIICPL</sequence>
<keyword evidence="1" id="KW-0732">Signal</keyword>
<name>A0ABR1J619_9AGAR</name>
<evidence type="ECO:0000313" key="3">
    <source>
        <dbReference type="Proteomes" id="UP001498398"/>
    </source>
</evidence>
<keyword evidence="3" id="KW-1185">Reference proteome</keyword>